<dbReference type="AlphaFoldDB" id="A0A2H1JF94"/>
<evidence type="ECO:0000313" key="3">
    <source>
        <dbReference type="Proteomes" id="UP000234342"/>
    </source>
</evidence>
<evidence type="ECO:0000256" key="1">
    <source>
        <dbReference type="SAM" id="MobiDB-lite"/>
    </source>
</evidence>
<evidence type="ECO:0000313" key="2">
    <source>
        <dbReference type="EMBL" id="SMX86160.1"/>
    </source>
</evidence>
<dbReference type="Proteomes" id="UP000234342">
    <property type="component" value="Unassembled WGS sequence"/>
</dbReference>
<reference evidence="3" key="1">
    <citation type="submission" date="2017-03" db="EMBL/GenBank/DDBJ databases">
        <authorList>
            <person name="Monnet C."/>
        </authorList>
    </citation>
    <scope>NUCLEOTIDE SEQUENCE [LARGE SCALE GENOMIC DNA]</scope>
    <source>
        <strain evidence="3">P10</strain>
    </source>
</reference>
<feature type="region of interest" description="Disordered" evidence="1">
    <location>
        <begin position="176"/>
        <end position="240"/>
    </location>
</feature>
<protein>
    <submittedName>
        <fullName evidence="2">Uncharacterized protein</fullName>
    </submittedName>
</protein>
<keyword evidence="3" id="KW-1185">Reference proteome</keyword>
<gene>
    <name evidence="2" type="ORF">BANT10_01954</name>
</gene>
<accession>A0A2H1JF94</accession>
<dbReference type="EMBL" id="FXZE01000007">
    <property type="protein sequence ID" value="SMX86160.1"/>
    <property type="molecule type" value="Genomic_DNA"/>
</dbReference>
<organism evidence="2 3">
    <name type="scientific">Brevibacterium antiquum</name>
    <dbReference type="NCBI Taxonomy" id="234835"/>
    <lineage>
        <taxon>Bacteria</taxon>
        <taxon>Bacillati</taxon>
        <taxon>Actinomycetota</taxon>
        <taxon>Actinomycetes</taxon>
        <taxon>Micrococcales</taxon>
        <taxon>Brevibacteriaceae</taxon>
        <taxon>Brevibacterium</taxon>
    </lineage>
</organism>
<feature type="compositionally biased region" description="Polar residues" evidence="1">
    <location>
        <begin position="178"/>
        <end position="187"/>
    </location>
</feature>
<name>A0A2H1JF94_9MICO</name>
<sequence>MNYVADSPSSRRHLHSSVESFLSHHGLLIPQVKAMSVDIKHRPDLELRLPRLVAYALHQEKLYPTLRAAESLGNSRVQKVLLRGITLFAREAPWADQVDFVVNRLLPLSESSSRQTETLISASKILKSDSERSPARKRIVQRARLTKKSRPYQLAVLRDIGWLDTAEWLNGQPYAASTHASRPSYSPSEIKALNLPKIDGDSASRKKRKRPPQNKLSSSPAPTNRQQTPEPTANETTLPPLRARSLGGALVVFDTNIFDNLKRRLEISNWRVISADTYFLAEALSVHQRWVVRFSGSIRISSGTVIDQLEVRVQPKGLVVDLWNKSAEVDRVNFQRSLLRSKIEIPTDTKQGIGLILLYIFNKNRKLKKSILADDVAVAHQFSAERFQISSVYRVKTPSSLADIGVHSKVSENSDRLGSERHDVRGHNRRVGGVDYRVRAHRRGR</sequence>
<proteinExistence type="predicted"/>
<feature type="compositionally biased region" description="Polar residues" evidence="1">
    <location>
        <begin position="214"/>
        <end position="237"/>
    </location>
</feature>